<proteinExistence type="predicted"/>
<gene>
    <name evidence="2" type="primary">Vigan.04G276900</name>
    <name evidence="2" type="ORF">VIGAN_04276900</name>
</gene>
<keyword evidence="3" id="KW-1185">Reference proteome</keyword>
<dbReference type="Proteomes" id="UP000291084">
    <property type="component" value="Chromosome 4"/>
</dbReference>
<name>A0A0S3RXC0_PHAAN</name>
<keyword evidence="1" id="KW-0812">Transmembrane</keyword>
<feature type="transmembrane region" description="Helical" evidence="1">
    <location>
        <begin position="24"/>
        <end position="49"/>
    </location>
</feature>
<evidence type="ECO:0000256" key="1">
    <source>
        <dbReference type="SAM" id="Phobius"/>
    </source>
</evidence>
<sequence>MLLTGLLLIWMIEDQERSTDVSSLINILSLILLRSFNYFFIVWFTSIIVRGVSYDKSYLDGKMYASYSFINISKGKEQSNSGHSLINKIEVAAISEIIRNLKKGYFIRNLKKGYFIRNLKKGYFLSYCFSSVIDMSFEKIIVKVKSL</sequence>
<evidence type="ECO:0000313" key="2">
    <source>
        <dbReference type="EMBL" id="BAT85243.1"/>
    </source>
</evidence>
<dbReference type="EMBL" id="AP015037">
    <property type="protein sequence ID" value="BAT85243.1"/>
    <property type="molecule type" value="Genomic_DNA"/>
</dbReference>
<evidence type="ECO:0000313" key="3">
    <source>
        <dbReference type="Proteomes" id="UP000291084"/>
    </source>
</evidence>
<accession>A0A0S3RXC0</accession>
<organism evidence="2 3">
    <name type="scientific">Vigna angularis var. angularis</name>
    <dbReference type="NCBI Taxonomy" id="157739"/>
    <lineage>
        <taxon>Eukaryota</taxon>
        <taxon>Viridiplantae</taxon>
        <taxon>Streptophyta</taxon>
        <taxon>Embryophyta</taxon>
        <taxon>Tracheophyta</taxon>
        <taxon>Spermatophyta</taxon>
        <taxon>Magnoliopsida</taxon>
        <taxon>eudicotyledons</taxon>
        <taxon>Gunneridae</taxon>
        <taxon>Pentapetalae</taxon>
        <taxon>rosids</taxon>
        <taxon>fabids</taxon>
        <taxon>Fabales</taxon>
        <taxon>Fabaceae</taxon>
        <taxon>Papilionoideae</taxon>
        <taxon>50 kb inversion clade</taxon>
        <taxon>NPAAA clade</taxon>
        <taxon>indigoferoid/millettioid clade</taxon>
        <taxon>Phaseoleae</taxon>
        <taxon>Vigna</taxon>
    </lineage>
</organism>
<keyword evidence="1" id="KW-1133">Transmembrane helix</keyword>
<dbReference type="AlphaFoldDB" id="A0A0S3RXC0"/>
<keyword evidence="1" id="KW-0472">Membrane</keyword>
<reference evidence="2 3" key="1">
    <citation type="journal article" date="2015" name="Sci. Rep.">
        <title>The power of single molecule real-time sequencing technology in the de novo assembly of a eukaryotic genome.</title>
        <authorList>
            <person name="Sakai H."/>
            <person name="Naito K."/>
            <person name="Ogiso-Tanaka E."/>
            <person name="Takahashi Y."/>
            <person name="Iseki K."/>
            <person name="Muto C."/>
            <person name="Satou K."/>
            <person name="Teruya K."/>
            <person name="Shiroma A."/>
            <person name="Shimoji M."/>
            <person name="Hirano T."/>
            <person name="Itoh T."/>
            <person name="Kaga A."/>
            <person name="Tomooka N."/>
        </authorList>
    </citation>
    <scope>NUCLEOTIDE SEQUENCE [LARGE SCALE GENOMIC DNA]</scope>
    <source>
        <strain evidence="3">cv. Shumari</strain>
    </source>
</reference>
<protein>
    <submittedName>
        <fullName evidence="2">Uncharacterized protein</fullName>
    </submittedName>
</protein>